<dbReference type="InterPro" id="IPR036165">
    <property type="entry name" value="YefM-like_sf"/>
</dbReference>
<evidence type="ECO:0000313" key="4">
    <source>
        <dbReference type="Proteomes" id="UP000177925"/>
    </source>
</evidence>
<proteinExistence type="inferred from homology"/>
<dbReference type="InterPro" id="IPR006442">
    <property type="entry name" value="Antitoxin_Phd/YefM"/>
</dbReference>
<comment type="similarity">
    <text evidence="1 2">Belongs to the phD/YefM antitoxin family.</text>
</comment>
<sequence length="93" mass="10657">MIRETSAMTVRQKFGELLNEVQYRRDRVLITKAGKPVAALIDIALFEKLRKLDEEFERLTGGLKKAFAKTPPQKGMALLDEAVRTARKKRARK</sequence>
<evidence type="ECO:0000313" key="3">
    <source>
        <dbReference type="EMBL" id="OGI43334.1"/>
    </source>
</evidence>
<evidence type="ECO:0000256" key="1">
    <source>
        <dbReference type="ARBA" id="ARBA00009981"/>
    </source>
</evidence>
<dbReference type="EMBL" id="MFSS01000060">
    <property type="protein sequence ID" value="OGI43334.1"/>
    <property type="molecule type" value="Genomic_DNA"/>
</dbReference>
<organism evidence="3 4">
    <name type="scientific">Candidatus Muproteobacteria bacterium RBG_16_64_11</name>
    <dbReference type="NCBI Taxonomy" id="1817758"/>
    <lineage>
        <taxon>Bacteria</taxon>
        <taxon>Pseudomonadati</taxon>
        <taxon>Pseudomonadota</taxon>
        <taxon>Candidatus Muproteobacteria</taxon>
    </lineage>
</organism>
<dbReference type="AlphaFoldDB" id="A0A1F6TE01"/>
<dbReference type="Proteomes" id="UP000177925">
    <property type="component" value="Unassembled WGS sequence"/>
</dbReference>
<gene>
    <name evidence="3" type="ORF">A2150_06735</name>
</gene>
<name>A0A1F6TE01_9PROT</name>
<protein>
    <recommendedName>
        <fullName evidence="2">Antitoxin</fullName>
    </recommendedName>
</protein>
<reference evidence="3 4" key="1">
    <citation type="journal article" date="2016" name="Nat. Commun.">
        <title>Thousands of microbial genomes shed light on interconnected biogeochemical processes in an aquifer system.</title>
        <authorList>
            <person name="Anantharaman K."/>
            <person name="Brown C.T."/>
            <person name="Hug L.A."/>
            <person name="Sharon I."/>
            <person name="Castelle C.J."/>
            <person name="Probst A.J."/>
            <person name="Thomas B.C."/>
            <person name="Singh A."/>
            <person name="Wilkins M.J."/>
            <person name="Karaoz U."/>
            <person name="Brodie E.L."/>
            <person name="Williams K.H."/>
            <person name="Hubbard S.S."/>
            <person name="Banfield J.F."/>
        </authorList>
    </citation>
    <scope>NUCLEOTIDE SEQUENCE [LARGE SCALE GENOMIC DNA]</scope>
</reference>
<dbReference type="NCBIfam" id="TIGR01552">
    <property type="entry name" value="phd_fam"/>
    <property type="match status" value="1"/>
</dbReference>
<dbReference type="Gene3D" id="3.40.1620.10">
    <property type="entry name" value="YefM-like domain"/>
    <property type="match status" value="1"/>
</dbReference>
<evidence type="ECO:0000256" key="2">
    <source>
        <dbReference type="RuleBase" id="RU362080"/>
    </source>
</evidence>
<comment type="function">
    <text evidence="2">Antitoxin component of a type II toxin-antitoxin (TA) system.</text>
</comment>
<dbReference type="SUPFAM" id="SSF143120">
    <property type="entry name" value="YefM-like"/>
    <property type="match status" value="1"/>
</dbReference>
<accession>A0A1F6TE01</accession>
<dbReference type="Pfam" id="PF02604">
    <property type="entry name" value="PhdYeFM_antitox"/>
    <property type="match status" value="1"/>
</dbReference>
<comment type="caution">
    <text evidence="3">The sequence shown here is derived from an EMBL/GenBank/DDBJ whole genome shotgun (WGS) entry which is preliminary data.</text>
</comment>